<sequence length="476" mass="53407">MTRCIRTFLIFSIILISGSSRGYAKDKPNVIFIIADDLGYGDIGAYGQKLIKTPHIDALAKQGIRFTQFYAGSSVCAPSRSSLMTGQHTGHTPIRGNKEVLPEGQFPLQASAYTIAELFKDAGYATGNFGKWGLGFIGTEGDPNKQGFTQFYGYNCQRLAHDYFPDHLWDNHIRVALPNTLTVSEIYAPDLIQRKALEFLETHKNRPFFAFLSYTLPHAGLELPENDSLFSHYRKIFNEVPKTVETVKTEPSLYKGQPYPHAAYAAMVTRLDNYVGEVVAKLKKLRIEKNTVIVFTSDNGPHVEGGNDPQFFNSAAGFRGVKRDLYEGGIRVPMIVSWPAVIKKARISGYIGAFWDFMPTFSEMTGKPTPRNLDGLSILPEIKGKGKQPGHEYLYWEFHENGGRQAVRMGRWKGVKLNARTNFDSSVELYDLDNDIAEVKNIAAAHPDIVKRISEIMKDARVENADYPFMSNVNRP</sequence>
<proteinExistence type="inferred from homology"/>
<dbReference type="InterPro" id="IPR000917">
    <property type="entry name" value="Sulfatase_N"/>
</dbReference>
<comment type="similarity">
    <text evidence="1">Belongs to the sulfatase family.</text>
</comment>
<organism evidence="4 5">
    <name type="scientific">Daejeonella lutea</name>
    <dbReference type="NCBI Taxonomy" id="572036"/>
    <lineage>
        <taxon>Bacteria</taxon>
        <taxon>Pseudomonadati</taxon>
        <taxon>Bacteroidota</taxon>
        <taxon>Sphingobacteriia</taxon>
        <taxon>Sphingobacteriales</taxon>
        <taxon>Sphingobacteriaceae</taxon>
        <taxon>Daejeonella</taxon>
    </lineage>
</organism>
<dbReference type="PANTHER" id="PTHR43751:SF3">
    <property type="entry name" value="SULFATASE N-TERMINAL DOMAIN-CONTAINING PROTEIN"/>
    <property type="match status" value="1"/>
</dbReference>
<dbReference type="InterPro" id="IPR052701">
    <property type="entry name" value="GAG_Ulvan_Degrading_Sulfatases"/>
</dbReference>
<protein>
    <submittedName>
        <fullName evidence="4">Arylsulfatase A</fullName>
    </submittedName>
</protein>
<name>A0A1T5AVX6_9SPHI</name>
<dbReference type="CDD" id="cd16145">
    <property type="entry name" value="ARS_like"/>
    <property type="match status" value="1"/>
</dbReference>
<evidence type="ECO:0000313" key="5">
    <source>
        <dbReference type="Proteomes" id="UP000189981"/>
    </source>
</evidence>
<dbReference type="Gene3D" id="3.40.720.10">
    <property type="entry name" value="Alkaline Phosphatase, subunit A"/>
    <property type="match status" value="1"/>
</dbReference>
<dbReference type="OrthoDB" id="9764377at2"/>
<dbReference type="AlphaFoldDB" id="A0A1T5AVX6"/>
<dbReference type="EMBL" id="FUYR01000001">
    <property type="protein sequence ID" value="SKB39191.1"/>
    <property type="molecule type" value="Genomic_DNA"/>
</dbReference>
<dbReference type="GO" id="GO:0016787">
    <property type="term" value="F:hydrolase activity"/>
    <property type="evidence" value="ECO:0007669"/>
    <property type="project" value="UniProtKB-KW"/>
</dbReference>
<dbReference type="Pfam" id="PF00884">
    <property type="entry name" value="Sulfatase"/>
    <property type="match status" value="1"/>
</dbReference>
<evidence type="ECO:0000256" key="1">
    <source>
        <dbReference type="ARBA" id="ARBA00008779"/>
    </source>
</evidence>
<keyword evidence="5" id="KW-1185">Reference proteome</keyword>
<gene>
    <name evidence="4" type="ORF">SAMN05661099_1074</name>
</gene>
<dbReference type="STRING" id="572036.SAMN05661099_1074"/>
<accession>A0A1T5AVX6</accession>
<keyword evidence="2" id="KW-0378">Hydrolase</keyword>
<dbReference type="PROSITE" id="PS00523">
    <property type="entry name" value="SULFATASE_1"/>
    <property type="match status" value="1"/>
</dbReference>
<dbReference type="RefSeq" id="WP_079701590.1">
    <property type="nucleotide sequence ID" value="NZ_FUYR01000001.1"/>
</dbReference>
<evidence type="ECO:0000313" key="4">
    <source>
        <dbReference type="EMBL" id="SKB39191.1"/>
    </source>
</evidence>
<dbReference type="Gene3D" id="3.30.1120.10">
    <property type="match status" value="1"/>
</dbReference>
<evidence type="ECO:0000259" key="3">
    <source>
        <dbReference type="Pfam" id="PF00884"/>
    </source>
</evidence>
<dbReference type="PANTHER" id="PTHR43751">
    <property type="entry name" value="SULFATASE"/>
    <property type="match status" value="1"/>
</dbReference>
<evidence type="ECO:0000256" key="2">
    <source>
        <dbReference type="ARBA" id="ARBA00022801"/>
    </source>
</evidence>
<dbReference type="InterPro" id="IPR017850">
    <property type="entry name" value="Alkaline_phosphatase_core_sf"/>
</dbReference>
<reference evidence="5" key="1">
    <citation type="submission" date="2017-02" db="EMBL/GenBank/DDBJ databases">
        <authorList>
            <person name="Varghese N."/>
            <person name="Submissions S."/>
        </authorList>
    </citation>
    <scope>NUCLEOTIDE SEQUENCE [LARGE SCALE GENOMIC DNA]</scope>
    <source>
        <strain evidence="5">DSM 22385</strain>
    </source>
</reference>
<dbReference type="Proteomes" id="UP000189981">
    <property type="component" value="Unassembled WGS sequence"/>
</dbReference>
<dbReference type="InterPro" id="IPR024607">
    <property type="entry name" value="Sulfatase_CS"/>
</dbReference>
<feature type="domain" description="Sulfatase N-terminal" evidence="3">
    <location>
        <begin position="28"/>
        <end position="366"/>
    </location>
</feature>
<dbReference type="SUPFAM" id="SSF53649">
    <property type="entry name" value="Alkaline phosphatase-like"/>
    <property type="match status" value="1"/>
</dbReference>